<accession>A0A1H5M5B3</accession>
<proteinExistence type="predicted"/>
<dbReference type="EMBL" id="FNTV01000001">
    <property type="protein sequence ID" value="SEE83851.1"/>
    <property type="molecule type" value="Genomic_DNA"/>
</dbReference>
<organism evidence="1 2">
    <name type="scientific">Arthrobacter alpinus</name>
    <dbReference type="NCBI Taxonomy" id="656366"/>
    <lineage>
        <taxon>Bacteria</taxon>
        <taxon>Bacillati</taxon>
        <taxon>Actinomycetota</taxon>
        <taxon>Actinomycetes</taxon>
        <taxon>Micrococcales</taxon>
        <taxon>Micrococcaceae</taxon>
        <taxon>Arthrobacter</taxon>
    </lineage>
</organism>
<evidence type="ECO:0000313" key="1">
    <source>
        <dbReference type="EMBL" id="SEE83851.1"/>
    </source>
</evidence>
<protein>
    <submittedName>
        <fullName evidence="1">Uncharacterized protein</fullName>
    </submittedName>
</protein>
<dbReference type="Proteomes" id="UP000182725">
    <property type="component" value="Unassembled WGS sequence"/>
</dbReference>
<sequence>MIALIASWFARHIIAADPDPQYSRLDRLDGL</sequence>
<gene>
    <name evidence="1" type="ORF">SAMN04489740_2734</name>
</gene>
<reference evidence="1 2" key="1">
    <citation type="submission" date="2016-10" db="EMBL/GenBank/DDBJ databases">
        <authorList>
            <person name="de Groot N.N."/>
        </authorList>
    </citation>
    <scope>NUCLEOTIDE SEQUENCE [LARGE SCALE GENOMIC DNA]</scope>
    <source>
        <strain evidence="1 2">DSM 22274</strain>
    </source>
</reference>
<name>A0A1H5M5B3_9MICC</name>
<dbReference type="AlphaFoldDB" id="A0A1H5M5B3"/>
<evidence type="ECO:0000313" key="2">
    <source>
        <dbReference type="Proteomes" id="UP000182725"/>
    </source>
</evidence>